<feature type="region of interest" description="Disordered" evidence="1">
    <location>
        <begin position="213"/>
        <end position="239"/>
    </location>
</feature>
<reference evidence="2 3" key="1">
    <citation type="submission" date="2015-12" db="EMBL/GenBank/DDBJ databases">
        <title>Genome sequence of the marine Rhodobacteraceae strain O3.65, Candidatus Tritonibacter horizontis.</title>
        <authorList>
            <person name="Poehlein A."/>
            <person name="Giebel H.A."/>
            <person name="Voget S."/>
            <person name="Brinkhoff T."/>
        </authorList>
    </citation>
    <scope>NUCLEOTIDE SEQUENCE [LARGE SCALE GENOMIC DNA]</scope>
    <source>
        <strain evidence="2 3">O3.65</strain>
    </source>
</reference>
<evidence type="ECO:0000313" key="2">
    <source>
        <dbReference type="EMBL" id="KUP90605.1"/>
    </source>
</evidence>
<sequence length="433" mass="44784">MSTSVFDADAIVKLLKKAKSSGGELPFAFGLATKAEDCGLVIDLRKPGKVLREQIKKDAAIKKTCFGVLSVEETDVRLQPVKPLKGMVKQLKKKFRVEGMVKYNPILLSEDGSVLDEDMLPDGDEAEIEEGAGPEQPGAPDPGGPATPSLDPALLKRRVAAAATAIKGLPNPDLAKKLAPEVKACAQLLGQGDLPGCDARLTRLEAALTKLAVRPETGSDTGPETGPEAGDGGEGQSQQAAKLKKLLLAQVAKLKTRPPAQAAPLALQAREIDAQLKAGDLTGAVAGLKALAAALDAPVAQDAAPLSDPAGDPMAIWMAAKEDVDDGISALQSALRGQGHPVLAKIADAGLAGVTDGNQTALMKALFEMKFSSGDARKTAAKALLAQIAAYSTFLKSDPVIELVENNPFSISVPVKAPLGAALRQMAMIAKAA</sequence>
<name>A0A132BQB8_9RHOB</name>
<gene>
    <name evidence="2" type="ORF">TRIHO_44710</name>
</gene>
<accession>A0A132BQB8</accession>
<feature type="compositionally biased region" description="Acidic residues" evidence="1">
    <location>
        <begin position="118"/>
        <end position="132"/>
    </location>
</feature>
<feature type="region of interest" description="Disordered" evidence="1">
    <location>
        <begin position="118"/>
        <end position="151"/>
    </location>
</feature>
<protein>
    <submittedName>
        <fullName evidence="2">Uncharacterized protein</fullName>
    </submittedName>
</protein>
<organism evidence="2 3">
    <name type="scientific">Tritonibacter horizontis</name>
    <dbReference type="NCBI Taxonomy" id="1768241"/>
    <lineage>
        <taxon>Bacteria</taxon>
        <taxon>Pseudomonadati</taxon>
        <taxon>Pseudomonadota</taxon>
        <taxon>Alphaproteobacteria</taxon>
        <taxon>Rhodobacterales</taxon>
        <taxon>Paracoccaceae</taxon>
        <taxon>Tritonibacter</taxon>
    </lineage>
</organism>
<evidence type="ECO:0000256" key="1">
    <source>
        <dbReference type="SAM" id="MobiDB-lite"/>
    </source>
</evidence>
<evidence type="ECO:0000313" key="3">
    <source>
        <dbReference type="Proteomes" id="UP000068382"/>
    </source>
</evidence>
<dbReference type="AlphaFoldDB" id="A0A132BQB8"/>
<keyword evidence="3" id="KW-1185">Reference proteome</keyword>
<dbReference type="EMBL" id="LPUY01000138">
    <property type="protein sequence ID" value="KUP90605.1"/>
    <property type="molecule type" value="Genomic_DNA"/>
</dbReference>
<dbReference type="PATRIC" id="fig|1768241.3.peg.4669"/>
<dbReference type="Proteomes" id="UP000068382">
    <property type="component" value="Unassembled WGS sequence"/>
</dbReference>
<comment type="caution">
    <text evidence="2">The sequence shown here is derived from an EMBL/GenBank/DDBJ whole genome shotgun (WGS) entry which is preliminary data.</text>
</comment>
<dbReference type="OrthoDB" id="7822911at2"/>
<proteinExistence type="predicted"/>
<dbReference type="RefSeq" id="WP_068248925.1">
    <property type="nucleotide sequence ID" value="NZ_LPUY01000138.1"/>
</dbReference>